<dbReference type="KEGG" id="lll:129792869"/>
<dbReference type="Pfam" id="PF16066">
    <property type="entry name" value="DUF4808"/>
    <property type="match status" value="1"/>
</dbReference>
<dbReference type="PANTHER" id="PTHR21104:SF2">
    <property type="entry name" value="FIBRONECTIN TYPE-III DOMAIN-CONTAINING PROTEIN"/>
    <property type="match status" value="1"/>
</dbReference>
<dbReference type="GeneID" id="129792869"/>
<dbReference type="InterPro" id="IPR032073">
    <property type="entry name" value="FNDC5_C"/>
</dbReference>
<evidence type="ECO:0000313" key="4">
    <source>
        <dbReference type="Proteomes" id="UP000092461"/>
    </source>
</evidence>
<dbReference type="VEuPathDB" id="VectorBase:LLONM1_000342"/>
<dbReference type="RefSeq" id="XP_055688237.1">
    <property type="nucleotide sequence ID" value="XM_055832262.1"/>
</dbReference>
<evidence type="ECO:0000256" key="1">
    <source>
        <dbReference type="SAM" id="MobiDB-lite"/>
    </source>
</evidence>
<proteinExistence type="predicted"/>
<keyword evidence="4" id="KW-1185">Reference proteome</keyword>
<dbReference type="PANTHER" id="PTHR21104">
    <property type="entry name" value="FIBRONECTIN TYPE III DOMAIN-CONTAINING PROTEIN"/>
    <property type="match status" value="1"/>
</dbReference>
<feature type="compositionally biased region" description="Basic residues" evidence="1">
    <location>
        <begin position="17"/>
        <end position="26"/>
    </location>
</feature>
<sequence>MELSGSQHSRHLTQQQRIRKFRQQRYSRSRCSREQPVGIDEDVELRSYFRQNWPEEQSMVIEDRCTRSRINSAIFVSSEGKGFDSIEFLRRYGSQSVLCRKARSAENITSADQRRRLSEHHNWNSSIREQENTINETFELVECYNPDSQDKTDDAAASVVVSVTAVPSISGEFTTTTTSEASATPMTQAVRQKVTNLPTLSISGPSPPHGEFL</sequence>
<dbReference type="EnsemblMetazoa" id="LLOJ001652-RA">
    <property type="protein sequence ID" value="LLOJ001652-PA"/>
    <property type="gene ID" value="LLOJ001652"/>
</dbReference>
<dbReference type="AlphaFoldDB" id="A0A1B0GHU9"/>
<dbReference type="VEuPathDB" id="VectorBase:LLOJ001652"/>
<dbReference type="EMBL" id="AJWK01005662">
    <property type="status" value="NOT_ANNOTATED_CDS"/>
    <property type="molecule type" value="Genomic_DNA"/>
</dbReference>
<dbReference type="OrthoDB" id="9949424at2759"/>
<accession>A0A1B0GHU9</accession>
<evidence type="ECO:0000259" key="2">
    <source>
        <dbReference type="Pfam" id="PF16066"/>
    </source>
</evidence>
<feature type="region of interest" description="Disordered" evidence="1">
    <location>
        <begin position="1"/>
        <end position="26"/>
    </location>
</feature>
<feature type="domain" description="Fibronectin type III" evidence="2">
    <location>
        <begin position="20"/>
        <end position="101"/>
    </location>
</feature>
<name>A0A1B0GHU9_LUTLO</name>
<protein>
    <recommendedName>
        <fullName evidence="2">Fibronectin type III domain-containing protein</fullName>
    </recommendedName>
</protein>
<evidence type="ECO:0000313" key="3">
    <source>
        <dbReference type="EnsemblMetazoa" id="LLOJ001652-PA"/>
    </source>
</evidence>
<dbReference type="Proteomes" id="UP000092461">
    <property type="component" value="Unassembled WGS sequence"/>
</dbReference>
<organism evidence="3 4">
    <name type="scientific">Lutzomyia longipalpis</name>
    <name type="common">Sand fly</name>
    <dbReference type="NCBI Taxonomy" id="7200"/>
    <lineage>
        <taxon>Eukaryota</taxon>
        <taxon>Metazoa</taxon>
        <taxon>Ecdysozoa</taxon>
        <taxon>Arthropoda</taxon>
        <taxon>Hexapoda</taxon>
        <taxon>Insecta</taxon>
        <taxon>Pterygota</taxon>
        <taxon>Neoptera</taxon>
        <taxon>Endopterygota</taxon>
        <taxon>Diptera</taxon>
        <taxon>Nematocera</taxon>
        <taxon>Psychodoidea</taxon>
        <taxon>Psychodidae</taxon>
        <taxon>Lutzomyia</taxon>
        <taxon>Lutzomyia</taxon>
    </lineage>
</organism>
<reference evidence="3" key="1">
    <citation type="submission" date="2020-05" db="UniProtKB">
        <authorList>
            <consortium name="EnsemblMetazoa"/>
        </authorList>
    </citation>
    <scope>IDENTIFICATION</scope>
    <source>
        <strain evidence="3">Jacobina</strain>
    </source>
</reference>